<organism evidence="1 2">
    <name type="scientific">Mycena chlorophos</name>
    <name type="common">Agaric fungus</name>
    <name type="synonym">Agaricus chlorophos</name>
    <dbReference type="NCBI Taxonomy" id="658473"/>
    <lineage>
        <taxon>Eukaryota</taxon>
        <taxon>Fungi</taxon>
        <taxon>Dikarya</taxon>
        <taxon>Basidiomycota</taxon>
        <taxon>Agaricomycotina</taxon>
        <taxon>Agaricomycetes</taxon>
        <taxon>Agaricomycetidae</taxon>
        <taxon>Agaricales</taxon>
        <taxon>Marasmiineae</taxon>
        <taxon>Mycenaceae</taxon>
        <taxon>Mycena</taxon>
    </lineage>
</organism>
<keyword evidence="2" id="KW-1185">Reference proteome</keyword>
<dbReference type="Proteomes" id="UP000815677">
    <property type="component" value="Unassembled WGS sequence"/>
</dbReference>
<sequence>MYNSLKHPAFKERTLALLDHPVGDESDSEIIISADVMSVGWNPPAVSDVVIVGGIEDPDVQNGGSTT</sequence>
<reference evidence="1" key="1">
    <citation type="submission" date="2014-09" db="EMBL/GenBank/DDBJ databases">
        <title>Genome sequence of the luminous mushroom Mycena chlorophos for searching fungal bioluminescence genes.</title>
        <authorList>
            <person name="Tanaka Y."/>
            <person name="Kasuga D."/>
            <person name="Oba Y."/>
            <person name="Hase S."/>
            <person name="Sato K."/>
            <person name="Oba Y."/>
            <person name="Sakakibara Y."/>
        </authorList>
    </citation>
    <scope>NUCLEOTIDE SEQUENCE</scope>
</reference>
<name>A0ABQ0L8Y0_MYCCL</name>
<dbReference type="EMBL" id="DF843770">
    <property type="protein sequence ID" value="GAT47603.1"/>
    <property type="molecule type" value="Genomic_DNA"/>
</dbReference>
<evidence type="ECO:0000313" key="1">
    <source>
        <dbReference type="EMBL" id="GAT47603.1"/>
    </source>
</evidence>
<feature type="non-terminal residue" evidence="1">
    <location>
        <position position="67"/>
    </location>
</feature>
<evidence type="ECO:0000313" key="2">
    <source>
        <dbReference type="Proteomes" id="UP000815677"/>
    </source>
</evidence>
<gene>
    <name evidence="1" type="ORF">MCHLO_05058</name>
</gene>
<proteinExistence type="predicted"/>
<protein>
    <submittedName>
        <fullName evidence="1">Uncharacterized protein</fullName>
    </submittedName>
</protein>
<accession>A0ABQ0L8Y0</accession>